<dbReference type="AlphaFoldDB" id="A0A6S7FZ23"/>
<dbReference type="Proteomes" id="UP001152795">
    <property type="component" value="Unassembled WGS sequence"/>
</dbReference>
<dbReference type="FunFam" id="1.20.1440.160:FF:000001">
    <property type="entry name" value="Tumor necrosis factor alpha-induced protein 8-like 1"/>
    <property type="match status" value="1"/>
</dbReference>
<reference evidence="1" key="1">
    <citation type="submission" date="2020-04" db="EMBL/GenBank/DDBJ databases">
        <authorList>
            <person name="Alioto T."/>
            <person name="Alioto T."/>
            <person name="Gomez Garrido J."/>
        </authorList>
    </citation>
    <scope>NUCLEOTIDE SEQUENCE</scope>
    <source>
        <strain evidence="1">A484AB</strain>
    </source>
</reference>
<evidence type="ECO:0000313" key="2">
    <source>
        <dbReference type="Proteomes" id="UP001152795"/>
    </source>
</evidence>
<dbReference type="Gene3D" id="1.20.1440.160">
    <property type="entry name" value="Tumor necrosis factor alpha-induced protein 8-like"/>
    <property type="match status" value="1"/>
</dbReference>
<dbReference type="Pfam" id="PF05527">
    <property type="entry name" value="TNFAIP8"/>
    <property type="match status" value="1"/>
</dbReference>
<evidence type="ECO:0000313" key="1">
    <source>
        <dbReference type="EMBL" id="CAB3984775.1"/>
    </source>
</evidence>
<dbReference type="PANTHER" id="PTHR12757:SF1">
    <property type="entry name" value="PROTEIN SALIVARY GLANDS MARRED"/>
    <property type="match status" value="1"/>
</dbReference>
<dbReference type="GO" id="GO:0005737">
    <property type="term" value="C:cytoplasm"/>
    <property type="evidence" value="ECO:0007669"/>
    <property type="project" value="TreeGrafter"/>
</dbReference>
<dbReference type="OrthoDB" id="10055976at2759"/>
<gene>
    <name evidence="1" type="ORF">PACLA_8A070089</name>
</gene>
<name>A0A6S7FZ23_PARCT</name>
<dbReference type="InterPro" id="IPR008477">
    <property type="entry name" value="TNFAIP8-like"/>
</dbReference>
<organism evidence="1 2">
    <name type="scientific">Paramuricea clavata</name>
    <name type="common">Red gorgonian</name>
    <name type="synonym">Violescent sea-whip</name>
    <dbReference type="NCBI Taxonomy" id="317549"/>
    <lineage>
        <taxon>Eukaryota</taxon>
        <taxon>Metazoa</taxon>
        <taxon>Cnidaria</taxon>
        <taxon>Anthozoa</taxon>
        <taxon>Octocorallia</taxon>
        <taxon>Malacalcyonacea</taxon>
        <taxon>Plexauridae</taxon>
        <taxon>Paramuricea</taxon>
    </lineage>
</organism>
<dbReference type="GO" id="GO:0042981">
    <property type="term" value="P:regulation of apoptotic process"/>
    <property type="evidence" value="ECO:0007669"/>
    <property type="project" value="InterPro"/>
</dbReference>
<accession>A0A6S7FZ23</accession>
<sequence length="188" mass="21262">MAESGNFSSKNFAIQAQKKVLGKLASKSVAKAFVDDTTSALFDNLYTVAKRDTGNKKEAEKLLKDLIKIAVKIGVLYRNNQFTKADMKIAETFRSQFKMTAMTIVSFHEVDFTYDRQFLTNSLTEAKKSLHGLIESHLTQKSHGRVDHVFDYFSNGDLLDKLFQNDAYKDVRTQIAEGLNKLIEHGDL</sequence>
<dbReference type="EMBL" id="CACRXK020000783">
    <property type="protein sequence ID" value="CAB3984775.1"/>
    <property type="molecule type" value="Genomic_DNA"/>
</dbReference>
<dbReference type="PANTHER" id="PTHR12757">
    <property type="entry name" value="TUMOR NECROSIS FACTOR INDUCED PROTEIN"/>
    <property type="match status" value="1"/>
</dbReference>
<dbReference type="InterPro" id="IPR038355">
    <property type="entry name" value="TNFAIP8_sf"/>
</dbReference>
<proteinExistence type="predicted"/>
<protein>
    <submittedName>
        <fullName evidence="1">Tumor necrosis factor alpha-induced 8 3 isoform X1</fullName>
    </submittedName>
</protein>
<comment type="caution">
    <text evidence="1">The sequence shown here is derived from an EMBL/GenBank/DDBJ whole genome shotgun (WGS) entry which is preliminary data.</text>
</comment>
<keyword evidence="2" id="KW-1185">Reference proteome</keyword>